<evidence type="ECO:0000256" key="1">
    <source>
        <dbReference type="ARBA" id="ARBA00004167"/>
    </source>
</evidence>
<dbReference type="OMA" id="KCESATN"/>
<sequence length="567" mass="65349">MSLKMVLWRAFPKNRHRRLFVGFVAAVVVFGLVVKLLSQGLDKAAHRFNDSDLNRDNFEAEFDSEEELFLDHFISKDEQNAKMEEELTALALSQVGNLPNRNFILKGRSGKFSSCGNFPDLFRLEFSNLHWQVQRIGNLTFYLYRAYVDKRPSKGTAGPLIRILAMVDEPNNLLNVHPVCQFWYQYDNKRPTIVPVHQKLQVWFTKWSKKGKYTAYQLTCSTPESKGIQKVPPISVSLVGHACDNATNNLGIQLVNDIGDSDFEEADPIDIGGSVANKKKLRFGVCVKGLDFLHNDQSYRLIEWIELLLLLGVQKIFFYEFSVHPNVKNVLDYYKKLGKVDVTPLTLPGTLPNEPGLTHLFLSNMGHSTNKRKNEVIPYNDCLYRNLNQFDWIGLLDTDEVIIPKNGNTWEDLIIEIDEQLSNQHNATRDMPITSYCFRNIYFFDSIPPWEKEIADPVPAHLHMMKHIYRAGNYTPPKKFVKCIHSTAHTLLLHNHFPLKCIDGPCNIHQVDVDIAQMQHYRQTCVRDLKNCDDYENSLVPDSTIWKYKDALTTRVNKAISHIRHLE</sequence>
<dbReference type="STRING" id="158441.A0A226DG54"/>
<evidence type="ECO:0000313" key="9">
    <source>
        <dbReference type="EMBL" id="OXA43667.1"/>
    </source>
</evidence>
<accession>A0A226DG54</accession>
<dbReference type="PANTHER" id="PTHR21461:SF83">
    <property type="entry name" value="GLYCOSYLTRANSFERASE FAMILY 92 PROTEIN"/>
    <property type="match status" value="1"/>
</dbReference>
<comment type="caution">
    <text evidence="9">The sequence shown here is derived from an EMBL/GenBank/DDBJ whole genome shotgun (WGS) entry which is preliminary data.</text>
</comment>
<evidence type="ECO:0000313" key="10">
    <source>
        <dbReference type="Proteomes" id="UP000198287"/>
    </source>
</evidence>
<organism evidence="9 10">
    <name type="scientific">Folsomia candida</name>
    <name type="common">Springtail</name>
    <dbReference type="NCBI Taxonomy" id="158441"/>
    <lineage>
        <taxon>Eukaryota</taxon>
        <taxon>Metazoa</taxon>
        <taxon>Ecdysozoa</taxon>
        <taxon>Arthropoda</taxon>
        <taxon>Hexapoda</taxon>
        <taxon>Collembola</taxon>
        <taxon>Entomobryomorpha</taxon>
        <taxon>Isotomoidea</taxon>
        <taxon>Isotomidae</taxon>
        <taxon>Proisotominae</taxon>
        <taxon>Folsomia</taxon>
    </lineage>
</organism>
<reference evidence="9 10" key="1">
    <citation type="submission" date="2015-12" db="EMBL/GenBank/DDBJ databases">
        <title>The genome of Folsomia candida.</title>
        <authorList>
            <person name="Faddeeva A."/>
            <person name="Derks M.F."/>
            <person name="Anvar Y."/>
            <person name="Smit S."/>
            <person name="Van Straalen N."/>
            <person name="Roelofs D."/>
        </authorList>
    </citation>
    <scope>NUCLEOTIDE SEQUENCE [LARGE SCALE GENOMIC DNA]</scope>
    <source>
        <strain evidence="9 10">VU population</strain>
        <tissue evidence="9">Whole body</tissue>
    </source>
</reference>
<keyword evidence="4 8" id="KW-0808">Transferase</keyword>
<evidence type="ECO:0000256" key="3">
    <source>
        <dbReference type="ARBA" id="ARBA00022676"/>
    </source>
</evidence>
<dbReference type="PANTHER" id="PTHR21461">
    <property type="entry name" value="GLYCOSYLTRANSFERASE FAMILY 92 PROTEIN"/>
    <property type="match status" value="1"/>
</dbReference>
<dbReference type="InterPro" id="IPR008166">
    <property type="entry name" value="Glyco_transf_92"/>
</dbReference>
<evidence type="ECO:0000256" key="4">
    <source>
        <dbReference type="ARBA" id="ARBA00022679"/>
    </source>
</evidence>
<evidence type="ECO:0000256" key="8">
    <source>
        <dbReference type="RuleBase" id="RU366017"/>
    </source>
</evidence>
<evidence type="ECO:0000256" key="2">
    <source>
        <dbReference type="ARBA" id="ARBA00007647"/>
    </source>
</evidence>
<keyword evidence="5" id="KW-0812">Transmembrane</keyword>
<dbReference type="Pfam" id="PF01697">
    <property type="entry name" value="Glyco_transf_92"/>
    <property type="match status" value="1"/>
</dbReference>
<keyword evidence="7" id="KW-0472">Membrane</keyword>
<evidence type="ECO:0000256" key="7">
    <source>
        <dbReference type="ARBA" id="ARBA00023136"/>
    </source>
</evidence>
<dbReference type="EMBL" id="LNIX01000021">
    <property type="protein sequence ID" value="OXA43667.1"/>
    <property type="molecule type" value="Genomic_DNA"/>
</dbReference>
<dbReference type="GO" id="GO:0005737">
    <property type="term" value="C:cytoplasm"/>
    <property type="evidence" value="ECO:0007669"/>
    <property type="project" value="TreeGrafter"/>
</dbReference>
<dbReference type="GO" id="GO:0016020">
    <property type="term" value="C:membrane"/>
    <property type="evidence" value="ECO:0007669"/>
    <property type="project" value="UniProtKB-SubCell"/>
</dbReference>
<keyword evidence="6" id="KW-1133">Transmembrane helix</keyword>
<name>A0A226DG54_FOLCA</name>
<gene>
    <name evidence="9" type="ORF">Fcan01_21470</name>
</gene>
<keyword evidence="10" id="KW-1185">Reference proteome</keyword>
<comment type="subcellular location">
    <subcellularLocation>
        <location evidence="1">Membrane</location>
        <topology evidence="1">Single-pass membrane protein</topology>
    </subcellularLocation>
</comment>
<dbReference type="EC" id="2.4.1.-" evidence="8"/>
<dbReference type="Proteomes" id="UP000198287">
    <property type="component" value="Unassembled WGS sequence"/>
</dbReference>
<evidence type="ECO:0000256" key="6">
    <source>
        <dbReference type="ARBA" id="ARBA00022989"/>
    </source>
</evidence>
<dbReference type="OrthoDB" id="2017643at2759"/>
<keyword evidence="3 8" id="KW-0328">Glycosyltransferase</keyword>
<comment type="similarity">
    <text evidence="2 8">Belongs to the glycosyltransferase 92 family.</text>
</comment>
<evidence type="ECO:0000256" key="5">
    <source>
        <dbReference type="ARBA" id="ARBA00022692"/>
    </source>
</evidence>
<protein>
    <recommendedName>
        <fullName evidence="8">Glycosyltransferase family 92 protein</fullName>
        <ecNumber evidence="8">2.4.1.-</ecNumber>
    </recommendedName>
</protein>
<proteinExistence type="inferred from homology"/>
<dbReference type="AlphaFoldDB" id="A0A226DG54"/>
<dbReference type="GO" id="GO:0016757">
    <property type="term" value="F:glycosyltransferase activity"/>
    <property type="evidence" value="ECO:0007669"/>
    <property type="project" value="UniProtKB-UniRule"/>
</dbReference>